<dbReference type="Proteomes" id="UP000440578">
    <property type="component" value="Unassembled WGS sequence"/>
</dbReference>
<keyword evidence="1" id="KW-0472">Membrane</keyword>
<evidence type="ECO:0000313" key="3">
    <source>
        <dbReference type="Proteomes" id="UP000440578"/>
    </source>
</evidence>
<accession>A0A6A4X281</accession>
<keyword evidence="1" id="KW-1133">Transmembrane helix</keyword>
<keyword evidence="3" id="KW-1185">Reference proteome</keyword>
<proteinExistence type="predicted"/>
<comment type="caution">
    <text evidence="2">The sequence shown here is derived from an EMBL/GenBank/DDBJ whole genome shotgun (WGS) entry which is preliminary data.</text>
</comment>
<gene>
    <name evidence="2" type="ORF">FJT64_016044</name>
</gene>
<keyword evidence="1" id="KW-0812">Transmembrane</keyword>
<sequence length="80" mass="8849">MIRDSSGRRLSGCRGRLHSGVAAATHTLVITMVITTIPLVLFNEVRLRFEKLDLMSKRGLFQSPLSLLKLSLQLASLSLL</sequence>
<name>A0A6A4X281_AMPAM</name>
<feature type="transmembrane region" description="Helical" evidence="1">
    <location>
        <begin position="21"/>
        <end position="41"/>
    </location>
</feature>
<dbReference type="AlphaFoldDB" id="A0A6A4X281"/>
<evidence type="ECO:0000313" key="2">
    <source>
        <dbReference type="EMBL" id="KAF0313385.1"/>
    </source>
</evidence>
<protein>
    <submittedName>
        <fullName evidence="2">Uncharacterized protein</fullName>
    </submittedName>
</protein>
<organism evidence="2 3">
    <name type="scientific">Amphibalanus amphitrite</name>
    <name type="common">Striped barnacle</name>
    <name type="synonym">Balanus amphitrite</name>
    <dbReference type="NCBI Taxonomy" id="1232801"/>
    <lineage>
        <taxon>Eukaryota</taxon>
        <taxon>Metazoa</taxon>
        <taxon>Ecdysozoa</taxon>
        <taxon>Arthropoda</taxon>
        <taxon>Crustacea</taxon>
        <taxon>Multicrustacea</taxon>
        <taxon>Cirripedia</taxon>
        <taxon>Thoracica</taxon>
        <taxon>Thoracicalcarea</taxon>
        <taxon>Balanomorpha</taxon>
        <taxon>Balanoidea</taxon>
        <taxon>Balanidae</taxon>
        <taxon>Amphibalaninae</taxon>
        <taxon>Amphibalanus</taxon>
    </lineage>
</organism>
<dbReference type="EMBL" id="VIIS01000095">
    <property type="protein sequence ID" value="KAF0313385.1"/>
    <property type="molecule type" value="Genomic_DNA"/>
</dbReference>
<reference evidence="2 3" key="1">
    <citation type="submission" date="2019-07" db="EMBL/GenBank/DDBJ databases">
        <title>Draft genome assembly of a fouling barnacle, Amphibalanus amphitrite (Darwin, 1854): The first reference genome for Thecostraca.</title>
        <authorList>
            <person name="Kim W."/>
        </authorList>
    </citation>
    <scope>NUCLEOTIDE SEQUENCE [LARGE SCALE GENOMIC DNA]</scope>
    <source>
        <strain evidence="2">SNU_AA5</strain>
        <tissue evidence="2">Soma without cirri and trophi</tissue>
    </source>
</reference>
<evidence type="ECO:0000256" key="1">
    <source>
        <dbReference type="SAM" id="Phobius"/>
    </source>
</evidence>